<name>A0ABT8QXT5_9FIRM</name>
<organism evidence="1 2">
    <name type="scientific">Desulfosporosinus nitroreducens</name>
    <dbReference type="NCBI Taxonomy" id="2018668"/>
    <lineage>
        <taxon>Bacteria</taxon>
        <taxon>Bacillati</taxon>
        <taxon>Bacillota</taxon>
        <taxon>Clostridia</taxon>
        <taxon>Eubacteriales</taxon>
        <taxon>Desulfitobacteriaceae</taxon>
        <taxon>Desulfosporosinus</taxon>
    </lineage>
</organism>
<keyword evidence="2" id="KW-1185">Reference proteome</keyword>
<dbReference type="RefSeq" id="WP_302049627.1">
    <property type="nucleotide sequence ID" value="NZ_JAMJEV010000018.1"/>
</dbReference>
<dbReference type="EMBL" id="JAMJEV010000018">
    <property type="protein sequence ID" value="MDO0824883.1"/>
    <property type="molecule type" value="Genomic_DNA"/>
</dbReference>
<sequence length="113" mass="12355">MSHGRRETSAGHGWPSVPVAHENTVFARITLLADTVFARISLLAGWREGTVSHGRRKTSLFSALLDESGLKPSLATTHAEASLLVSATLLVFKDKKCRGDMRYAARKGFDWSS</sequence>
<reference evidence="1" key="1">
    <citation type="submission" date="2022-05" db="EMBL/GenBank/DDBJ databases">
        <title>Expanded diversity of anoxic marine methylotrophy in a Black Sea sulfate reducing microorganism.</title>
        <authorList>
            <person name="Fischer P.Q."/>
            <person name="Stams A.J.M."/>
            <person name="Villanueva L."/>
            <person name="Sousa D.Z."/>
        </authorList>
    </citation>
    <scope>NUCLEOTIDE SEQUENCE</scope>
    <source>
        <strain evidence="1">P130</strain>
    </source>
</reference>
<protein>
    <submittedName>
        <fullName evidence="1">Uncharacterized protein</fullName>
    </submittedName>
</protein>
<comment type="caution">
    <text evidence="1">The sequence shown here is derived from an EMBL/GenBank/DDBJ whole genome shotgun (WGS) entry which is preliminary data.</text>
</comment>
<dbReference type="Proteomes" id="UP001176021">
    <property type="component" value="Unassembled WGS sequence"/>
</dbReference>
<evidence type="ECO:0000313" key="2">
    <source>
        <dbReference type="Proteomes" id="UP001176021"/>
    </source>
</evidence>
<proteinExistence type="predicted"/>
<accession>A0ABT8QXT5</accession>
<gene>
    <name evidence="1" type="ORF">M8H41_18785</name>
</gene>
<evidence type="ECO:0000313" key="1">
    <source>
        <dbReference type="EMBL" id="MDO0824883.1"/>
    </source>
</evidence>